<gene>
    <name evidence="7" type="ORF">OKIOD_LOCUS4939</name>
</gene>
<dbReference type="CDD" id="cd00022">
    <property type="entry name" value="BIR"/>
    <property type="match status" value="2"/>
</dbReference>
<proteinExistence type="inferred from homology"/>
<dbReference type="InterPro" id="IPR001370">
    <property type="entry name" value="BIR_rpt"/>
</dbReference>
<dbReference type="SMART" id="SM00184">
    <property type="entry name" value="RING"/>
    <property type="match status" value="1"/>
</dbReference>
<keyword evidence="4" id="KW-0862">Zinc</keyword>
<keyword evidence="8" id="KW-1185">Reference proteome</keyword>
<evidence type="ECO:0000256" key="2">
    <source>
        <dbReference type="ARBA" id="ARBA00022723"/>
    </source>
</evidence>
<evidence type="ECO:0000256" key="4">
    <source>
        <dbReference type="ARBA" id="ARBA00022833"/>
    </source>
</evidence>
<evidence type="ECO:0000256" key="1">
    <source>
        <dbReference type="ARBA" id="ARBA00006672"/>
    </source>
</evidence>
<evidence type="ECO:0000256" key="5">
    <source>
        <dbReference type="PROSITE-ProRule" id="PRU00175"/>
    </source>
</evidence>
<evidence type="ECO:0000256" key="3">
    <source>
        <dbReference type="ARBA" id="ARBA00022771"/>
    </source>
</evidence>
<accession>A0ABN7SBW2</accession>
<dbReference type="EMBL" id="OU015569">
    <property type="protein sequence ID" value="CAG5094243.1"/>
    <property type="molecule type" value="Genomic_DNA"/>
</dbReference>
<keyword evidence="3 5" id="KW-0863">Zinc-finger</keyword>
<dbReference type="PROSITE" id="PS50143">
    <property type="entry name" value="BIR_REPEAT_2"/>
    <property type="match status" value="2"/>
</dbReference>
<organism evidence="7 8">
    <name type="scientific">Oikopleura dioica</name>
    <name type="common">Tunicate</name>
    <dbReference type="NCBI Taxonomy" id="34765"/>
    <lineage>
        <taxon>Eukaryota</taxon>
        <taxon>Metazoa</taxon>
        <taxon>Chordata</taxon>
        <taxon>Tunicata</taxon>
        <taxon>Appendicularia</taxon>
        <taxon>Copelata</taxon>
        <taxon>Oikopleuridae</taxon>
        <taxon>Oikopleura</taxon>
    </lineage>
</organism>
<dbReference type="Pfam" id="PF00653">
    <property type="entry name" value="BIR"/>
    <property type="match status" value="2"/>
</dbReference>
<evidence type="ECO:0000313" key="7">
    <source>
        <dbReference type="EMBL" id="CAG5094243.1"/>
    </source>
</evidence>
<protein>
    <submittedName>
        <fullName evidence="7">Oidioi.mRNA.OKI2018_I69.XSR.g13381.t1.cds</fullName>
    </submittedName>
</protein>
<dbReference type="InterPro" id="IPR050784">
    <property type="entry name" value="IAP"/>
</dbReference>
<sequence length="406" mass="46506">MDRIGDIFDEMSVAETQTGVTGQTTEEVIPNSMDPTEHQVVTAETTPRESVISMALRISPDAMVLMNYPRRDEKFYERLNSFSNGFPQSCPISPDQLALAGFRFYSPEIASNDEEVSDTVRCDYCKGRLQRWEASDIPLDEHHRHYPRCPFLIPLLQESHNPDWHAYETRLASFEEANWNETHSTPTAEELASAGFHFVGGREMRTHQLPGANQENPVYRNDATKCFHCSTTLHSWEADDDVWIEHAKWSNNCGFLIASKGLEFVHLHNPPVTRPATADIWREEQFRTGREMRISDQFLPVRFHQMVPSPRQFRQSEETIQAEIITANLERPSDPLPPATPANYTTGYQQLLQILECKVCMNARSSVMFLPCHHISCCPECAKKLPEDRCPVCRAEVKYRLDAFIS</sequence>
<dbReference type="PROSITE" id="PS50089">
    <property type="entry name" value="ZF_RING_2"/>
    <property type="match status" value="1"/>
</dbReference>
<dbReference type="Pfam" id="PF13920">
    <property type="entry name" value="zf-C3HC4_3"/>
    <property type="match status" value="1"/>
</dbReference>
<dbReference type="Gene3D" id="3.30.40.10">
    <property type="entry name" value="Zinc/RING finger domain, C3HC4 (zinc finger)"/>
    <property type="match status" value="1"/>
</dbReference>
<dbReference type="PANTHER" id="PTHR10044">
    <property type="entry name" value="INHIBITOR OF APOPTOSIS"/>
    <property type="match status" value="1"/>
</dbReference>
<reference evidence="7 8" key="1">
    <citation type="submission" date="2021-04" db="EMBL/GenBank/DDBJ databases">
        <authorList>
            <person name="Bliznina A."/>
        </authorList>
    </citation>
    <scope>NUCLEOTIDE SEQUENCE [LARGE SCALE GENOMIC DNA]</scope>
</reference>
<keyword evidence="2" id="KW-0479">Metal-binding</keyword>
<feature type="domain" description="RING-type" evidence="6">
    <location>
        <begin position="357"/>
        <end position="394"/>
    </location>
</feature>
<evidence type="ECO:0000313" key="8">
    <source>
        <dbReference type="Proteomes" id="UP001158576"/>
    </source>
</evidence>
<comment type="similarity">
    <text evidence="1">Belongs to the IAP family.</text>
</comment>
<dbReference type="InterPro" id="IPR001841">
    <property type="entry name" value="Znf_RING"/>
</dbReference>
<dbReference type="SMART" id="SM00238">
    <property type="entry name" value="BIR"/>
    <property type="match status" value="2"/>
</dbReference>
<dbReference type="SUPFAM" id="SSF57924">
    <property type="entry name" value="Inhibitor of apoptosis (IAP) repeat"/>
    <property type="match status" value="2"/>
</dbReference>
<dbReference type="Gene3D" id="1.10.1170.10">
    <property type="entry name" value="Inhibitor Of Apoptosis Protein (2mihbC-IAP-1), Chain A"/>
    <property type="match status" value="2"/>
</dbReference>
<name>A0ABN7SBW2_OIKDI</name>
<dbReference type="Proteomes" id="UP001158576">
    <property type="component" value="Chromosome XSR"/>
</dbReference>
<dbReference type="PANTHER" id="PTHR10044:SF139">
    <property type="entry name" value="DEATH-ASSOCIATED INHIBITOR OF APOPTOSIS 2"/>
    <property type="match status" value="1"/>
</dbReference>
<evidence type="ECO:0000259" key="6">
    <source>
        <dbReference type="PROSITE" id="PS50089"/>
    </source>
</evidence>
<dbReference type="InterPro" id="IPR013083">
    <property type="entry name" value="Znf_RING/FYVE/PHD"/>
</dbReference>